<keyword evidence="3" id="KW-0227">DNA damage</keyword>
<reference evidence="9 10" key="1">
    <citation type="journal article" date="2024" name="Nat. Commun.">
        <title>Phylogenomics reveals the evolutionary origins of lichenization in chlorophyte algae.</title>
        <authorList>
            <person name="Puginier C."/>
            <person name="Libourel C."/>
            <person name="Otte J."/>
            <person name="Skaloud P."/>
            <person name="Haon M."/>
            <person name="Grisel S."/>
            <person name="Petersen M."/>
            <person name="Berrin J.G."/>
            <person name="Delaux P.M."/>
            <person name="Dal Grande F."/>
            <person name="Keller J."/>
        </authorList>
    </citation>
    <scope>NUCLEOTIDE SEQUENCE [LARGE SCALE GENOMIC DNA]</scope>
    <source>
        <strain evidence="9 10">SAG 2043</strain>
    </source>
</reference>
<keyword evidence="2" id="KW-0645">Protease</keyword>
<evidence type="ECO:0000256" key="4">
    <source>
        <dbReference type="ARBA" id="ARBA00022801"/>
    </source>
</evidence>
<evidence type="ECO:0000313" key="10">
    <source>
        <dbReference type="Proteomes" id="UP001489004"/>
    </source>
</evidence>
<evidence type="ECO:0000313" key="9">
    <source>
        <dbReference type="EMBL" id="KAK9817878.1"/>
    </source>
</evidence>
<dbReference type="GO" id="GO:0003697">
    <property type="term" value="F:single-stranded DNA binding"/>
    <property type="evidence" value="ECO:0007669"/>
    <property type="project" value="InterPro"/>
</dbReference>
<organism evidence="9 10">
    <name type="scientific">[Myrmecia] bisecta</name>
    <dbReference type="NCBI Taxonomy" id="41462"/>
    <lineage>
        <taxon>Eukaryota</taxon>
        <taxon>Viridiplantae</taxon>
        <taxon>Chlorophyta</taxon>
        <taxon>core chlorophytes</taxon>
        <taxon>Trebouxiophyceae</taxon>
        <taxon>Trebouxiales</taxon>
        <taxon>Trebouxiaceae</taxon>
        <taxon>Myrmecia</taxon>
    </lineage>
</organism>
<dbReference type="Gene3D" id="3.90.1680.10">
    <property type="entry name" value="SOS response associated peptidase-like"/>
    <property type="match status" value="1"/>
</dbReference>
<evidence type="ECO:0008006" key="11">
    <source>
        <dbReference type="Google" id="ProtNLM"/>
    </source>
</evidence>
<dbReference type="PANTHER" id="PTHR13604:SF0">
    <property type="entry name" value="ABASIC SITE PROCESSING PROTEIN HMCES"/>
    <property type="match status" value="1"/>
</dbReference>
<sequence>MCGRSRATLSPQQVTAAAGVPLERWRNSEQYQPSYNVSPGFSTPVVRQSSAGKPELQTMKWGLVPSYTKAGEKPDFFRMFNARSESVAEKGVFKRLLSRHRCVVLLNGFYEWAKEGKHKQPYYIHMGTGEGDVIRMAGLFDCWDNGPEGPMYTYTILTTDSSKRLQWLHDRMPVILPDEAAAEQWLAGEALDHKELSRIAEPYNGDDLRWHKVSPAMSNMRYQGADCAKELKRESVASFFKPVAGKAKATAEAAVQETSGRSSQAGREYSQAGKAQPIT</sequence>
<dbReference type="GO" id="GO:0016829">
    <property type="term" value="F:lyase activity"/>
    <property type="evidence" value="ECO:0007669"/>
    <property type="project" value="UniProtKB-KW"/>
</dbReference>
<dbReference type="Proteomes" id="UP001489004">
    <property type="component" value="Unassembled WGS sequence"/>
</dbReference>
<evidence type="ECO:0000256" key="6">
    <source>
        <dbReference type="ARBA" id="ARBA00023125"/>
    </source>
</evidence>
<evidence type="ECO:0000256" key="5">
    <source>
        <dbReference type="ARBA" id="ARBA00023124"/>
    </source>
</evidence>
<dbReference type="GO" id="GO:0008233">
    <property type="term" value="F:peptidase activity"/>
    <property type="evidence" value="ECO:0007669"/>
    <property type="project" value="UniProtKB-KW"/>
</dbReference>
<dbReference type="InterPro" id="IPR003738">
    <property type="entry name" value="SRAP"/>
</dbReference>
<dbReference type="GO" id="GO:0106300">
    <property type="term" value="P:protein-DNA covalent cross-linking repair"/>
    <property type="evidence" value="ECO:0007669"/>
    <property type="project" value="InterPro"/>
</dbReference>
<keyword evidence="10" id="KW-1185">Reference proteome</keyword>
<comment type="caution">
    <text evidence="9">The sequence shown here is derived from an EMBL/GenBank/DDBJ whole genome shotgun (WGS) entry which is preliminary data.</text>
</comment>
<evidence type="ECO:0000256" key="7">
    <source>
        <dbReference type="ARBA" id="ARBA00023239"/>
    </source>
</evidence>
<keyword evidence="7" id="KW-0456">Lyase</keyword>
<evidence type="ECO:0000256" key="8">
    <source>
        <dbReference type="SAM" id="MobiDB-lite"/>
    </source>
</evidence>
<dbReference type="PANTHER" id="PTHR13604">
    <property type="entry name" value="DC12-RELATED"/>
    <property type="match status" value="1"/>
</dbReference>
<dbReference type="Pfam" id="PF02586">
    <property type="entry name" value="SRAP"/>
    <property type="match status" value="1"/>
</dbReference>
<protein>
    <recommendedName>
        <fullName evidence="11">Embryonic stem cell-specific 5-hydroxymethylcytosine-binding protein</fullName>
    </recommendedName>
</protein>
<evidence type="ECO:0000256" key="2">
    <source>
        <dbReference type="ARBA" id="ARBA00022670"/>
    </source>
</evidence>
<gene>
    <name evidence="9" type="ORF">WJX72_003558</name>
</gene>
<dbReference type="EMBL" id="JALJOR010000004">
    <property type="protein sequence ID" value="KAK9817878.1"/>
    <property type="molecule type" value="Genomic_DNA"/>
</dbReference>
<keyword evidence="6" id="KW-0238">DNA-binding</keyword>
<proteinExistence type="inferred from homology"/>
<feature type="region of interest" description="Disordered" evidence="8">
    <location>
        <begin position="250"/>
        <end position="279"/>
    </location>
</feature>
<name>A0AAW1Q6E5_9CHLO</name>
<dbReference type="InterPro" id="IPR036590">
    <property type="entry name" value="SRAP-like"/>
</dbReference>
<evidence type="ECO:0000256" key="1">
    <source>
        <dbReference type="ARBA" id="ARBA00008136"/>
    </source>
</evidence>
<accession>A0AAW1Q6E5</accession>
<dbReference type="AlphaFoldDB" id="A0AAW1Q6E5"/>
<keyword evidence="4" id="KW-0378">Hydrolase</keyword>
<dbReference type="GO" id="GO:0006508">
    <property type="term" value="P:proteolysis"/>
    <property type="evidence" value="ECO:0007669"/>
    <property type="project" value="UniProtKB-KW"/>
</dbReference>
<dbReference type="SUPFAM" id="SSF143081">
    <property type="entry name" value="BB1717-like"/>
    <property type="match status" value="1"/>
</dbReference>
<keyword evidence="5" id="KW-0190">Covalent protein-DNA linkage</keyword>
<evidence type="ECO:0000256" key="3">
    <source>
        <dbReference type="ARBA" id="ARBA00022763"/>
    </source>
</evidence>
<comment type="similarity">
    <text evidence="1">Belongs to the SOS response-associated peptidase family.</text>
</comment>